<dbReference type="EMBL" id="CDMN01000064">
    <property type="protein sequence ID" value="CRF44910.1"/>
    <property type="molecule type" value="Genomic_DNA"/>
</dbReference>
<evidence type="ECO:0000313" key="4">
    <source>
        <dbReference type="EMBL" id="CRF44910.1"/>
    </source>
</evidence>
<dbReference type="OrthoDB" id="5324426at2"/>
<sequence length="282" mass="30918">MGTISQFAHTAGTLLKPTDENLAIGATATTRLSSALEDTPDLSGYLKEKPREQTPSPEPEPQQEEARNLPSTGIADLDRRVKTGDLNMFDYYLAKNYLGVDLNAQVNGTMELRQKIANRTQATQNMYQTLKALDLGDGLIHKFQDNSGIYSGLRRKLNEMSSGIIGVNANMAEFMTAMGQYVYSLASAINGGGKVTNQAVNDAHKIIDAGFRGKEENTARMGEAQSMQLKLLLRQMGEVQALGGKVPKEVLDALHKYRQKNAYIKETNGKIDKDTYSKIGVP</sequence>
<evidence type="ECO:0000313" key="2">
    <source>
        <dbReference type="EMBL" id="CRF40799.1"/>
    </source>
</evidence>
<keyword evidence="5" id="KW-1185">Reference proteome</keyword>
<protein>
    <submittedName>
        <fullName evidence="3">Uncharacterized protein</fullName>
    </submittedName>
</protein>
<reference evidence="5" key="3">
    <citation type="submission" date="2014-12" db="EMBL/GenBank/DDBJ databases">
        <authorList>
            <person name="Smet A."/>
        </authorList>
    </citation>
    <scope>NUCLEOTIDE SEQUENCE [LARGE SCALE GENOMIC DNA]</scope>
</reference>
<dbReference type="AlphaFoldDB" id="A0A0K2X5W0"/>
<dbReference type="Proteomes" id="UP000041394">
    <property type="component" value="Unassembled WGS sequence"/>
</dbReference>
<dbReference type="STRING" id="1578720.HAL011_05640"/>
<dbReference type="Proteomes" id="UP000038622">
    <property type="component" value="Unassembled WGS sequence"/>
</dbReference>
<dbReference type="EMBL" id="CDML01000015">
    <property type="protein sequence ID" value="CRF40799.1"/>
    <property type="molecule type" value="Genomic_DNA"/>
</dbReference>
<evidence type="ECO:0000256" key="1">
    <source>
        <dbReference type="SAM" id="MobiDB-lite"/>
    </source>
</evidence>
<organism evidence="3 7">
    <name type="scientific">Helicobacter ailurogastricus</name>
    <dbReference type="NCBI Taxonomy" id="1578720"/>
    <lineage>
        <taxon>Bacteria</taxon>
        <taxon>Pseudomonadati</taxon>
        <taxon>Campylobacterota</taxon>
        <taxon>Epsilonproteobacteria</taxon>
        <taxon>Campylobacterales</taxon>
        <taxon>Helicobacteraceae</taxon>
        <taxon>Helicobacter</taxon>
    </lineage>
</organism>
<evidence type="ECO:0000313" key="5">
    <source>
        <dbReference type="Proteomes" id="UP000038622"/>
    </source>
</evidence>
<evidence type="ECO:0000313" key="3">
    <source>
        <dbReference type="EMBL" id="CRF42725.1"/>
    </source>
</evidence>
<gene>
    <name evidence="2" type="ORF">HAL011_05640</name>
    <name evidence="3" type="ORF">HAL013_09250</name>
    <name evidence="4" type="ORF">HAL09_15310</name>
</gene>
<dbReference type="RefSeq" id="WP_053941341.1">
    <property type="nucleotide sequence ID" value="NZ_CDMH01000041.1"/>
</dbReference>
<dbReference type="Proteomes" id="UP000045175">
    <property type="component" value="Unassembled WGS sequence"/>
</dbReference>
<reference evidence="6 7" key="2">
    <citation type="submission" date="2014-12" db="EMBL/GenBank/DDBJ databases">
        <authorList>
            <person name="Jaenicke S."/>
        </authorList>
    </citation>
    <scope>NUCLEOTIDE SEQUENCE [LARGE SCALE GENOMIC DNA]</scope>
</reference>
<accession>A0A0K2X5W0</accession>
<feature type="region of interest" description="Disordered" evidence="1">
    <location>
        <begin position="29"/>
        <end position="76"/>
    </location>
</feature>
<evidence type="ECO:0000313" key="7">
    <source>
        <dbReference type="Proteomes" id="UP000045175"/>
    </source>
</evidence>
<dbReference type="EMBL" id="CDMH01000041">
    <property type="protein sequence ID" value="CRF42725.1"/>
    <property type="molecule type" value="Genomic_DNA"/>
</dbReference>
<name>A0A0K2X5W0_9HELI</name>
<proteinExistence type="predicted"/>
<evidence type="ECO:0000313" key="6">
    <source>
        <dbReference type="Proteomes" id="UP000041394"/>
    </source>
</evidence>
<reference evidence="3" key="1">
    <citation type="submission" date="2014-12" db="EMBL/GenBank/DDBJ databases">
        <title>Whole genome sequences of four Staphylococcus schleiferi canine isolates.</title>
        <authorList>
            <person name="Misic A.M."/>
            <person name="Cain C."/>
            <person name="Morris D.O."/>
            <person name="Rankin S."/>
            <person name="Beiting D."/>
        </authorList>
    </citation>
    <scope>NUCLEOTIDE SEQUENCE</scope>
    <source>
        <strain evidence="2">ASB11</strain>
        <strain evidence="3">ASB13</strain>
        <strain evidence="4">ASB9</strain>
    </source>
</reference>